<reference evidence="1 2" key="1">
    <citation type="submission" date="2020-08" db="EMBL/GenBank/DDBJ databases">
        <title>Sequencing the genomes of 1000 actinobacteria strains.</title>
        <authorList>
            <person name="Klenk H.-P."/>
        </authorList>
    </citation>
    <scope>NUCLEOTIDE SEQUENCE [LARGE SCALE GENOMIC DNA]</scope>
    <source>
        <strain evidence="1 2">DSM 45582</strain>
    </source>
</reference>
<gene>
    <name evidence="1" type="ORF">BJ969_005765</name>
</gene>
<organism evidence="1 2">
    <name type="scientific">Saccharopolyspora gloriosae</name>
    <dbReference type="NCBI Taxonomy" id="455344"/>
    <lineage>
        <taxon>Bacteria</taxon>
        <taxon>Bacillati</taxon>
        <taxon>Actinomycetota</taxon>
        <taxon>Actinomycetes</taxon>
        <taxon>Pseudonocardiales</taxon>
        <taxon>Pseudonocardiaceae</taxon>
        <taxon>Saccharopolyspora</taxon>
    </lineage>
</organism>
<dbReference type="AlphaFoldDB" id="A0A840NX59"/>
<dbReference type="Proteomes" id="UP000580474">
    <property type="component" value="Unassembled WGS sequence"/>
</dbReference>
<accession>A0A840NX59</accession>
<proteinExistence type="predicted"/>
<protein>
    <submittedName>
        <fullName evidence="1">Uncharacterized protein</fullName>
    </submittedName>
</protein>
<name>A0A840NX59_9PSEU</name>
<dbReference type="EMBL" id="JACHIV010000001">
    <property type="protein sequence ID" value="MBB5072677.1"/>
    <property type="molecule type" value="Genomic_DNA"/>
</dbReference>
<evidence type="ECO:0000313" key="1">
    <source>
        <dbReference type="EMBL" id="MBB5072677.1"/>
    </source>
</evidence>
<evidence type="ECO:0000313" key="2">
    <source>
        <dbReference type="Proteomes" id="UP000580474"/>
    </source>
</evidence>
<keyword evidence="2" id="KW-1185">Reference proteome</keyword>
<comment type="caution">
    <text evidence="1">The sequence shown here is derived from an EMBL/GenBank/DDBJ whole genome shotgun (WGS) entry which is preliminary data.</text>
</comment>
<sequence>MLTTIGTALGLILAFAVLLLMSLSSVLPDFAEPREAAPRPERNRTSPRQWFSSFRMFPSAAGTR</sequence>